<evidence type="ECO:0000313" key="1">
    <source>
        <dbReference type="EMBL" id="NEW06856.1"/>
    </source>
</evidence>
<sequence length="156" mass="18658">MSINDKELYFKDLEEIITDIIFIGSSEHDIDEEIANNMWRISANKKLIKTLTINDYKEFFNKVIHNRRDQVINSTLKHGVIFYLWFDQLTCQLRFNLISDLHKKLPFQCDLEILEQMDDIILAFLNFPFHDGLPIEGYNDNIEEKPFILKIYQTRI</sequence>
<dbReference type="AlphaFoldDB" id="A0A6G3ZXA9"/>
<comment type="caution">
    <text evidence="1">The sequence shown here is derived from an EMBL/GenBank/DDBJ whole genome shotgun (WGS) entry which is preliminary data.</text>
</comment>
<organism evidence="1">
    <name type="scientific">Paenibacillus sp. SYP-B3998</name>
    <dbReference type="NCBI Taxonomy" id="2678564"/>
    <lineage>
        <taxon>Bacteria</taxon>
        <taxon>Bacillati</taxon>
        <taxon>Bacillota</taxon>
        <taxon>Bacilli</taxon>
        <taxon>Bacillales</taxon>
        <taxon>Paenibacillaceae</taxon>
        <taxon>Paenibacillus</taxon>
    </lineage>
</organism>
<dbReference type="EMBL" id="JAAIKC010000003">
    <property type="protein sequence ID" value="NEW06856.1"/>
    <property type="molecule type" value="Genomic_DNA"/>
</dbReference>
<protein>
    <submittedName>
        <fullName evidence="1">Uncharacterized protein</fullName>
    </submittedName>
</protein>
<reference evidence="1" key="1">
    <citation type="submission" date="2020-02" db="EMBL/GenBank/DDBJ databases">
        <authorList>
            <person name="Shen X.-R."/>
            <person name="Zhang Y.-X."/>
        </authorList>
    </citation>
    <scope>NUCLEOTIDE SEQUENCE</scope>
    <source>
        <strain evidence="1">SYP-B3998</strain>
    </source>
</reference>
<name>A0A6G3ZXA9_9BACL</name>
<accession>A0A6G3ZXA9</accession>
<gene>
    <name evidence="1" type="ORF">GK047_12655</name>
</gene>
<dbReference type="RefSeq" id="WP_163946593.1">
    <property type="nucleotide sequence ID" value="NZ_JAAIKC010000003.1"/>
</dbReference>
<proteinExistence type="predicted"/>